<dbReference type="InterPro" id="IPR011992">
    <property type="entry name" value="EF-hand-dom_pair"/>
</dbReference>
<dbReference type="PANTHER" id="PTHR23055:SF60">
    <property type="entry name" value="CALAXIN"/>
    <property type="match status" value="1"/>
</dbReference>
<protein>
    <recommendedName>
        <fullName evidence="4">EF-hand domain-containing protein</fullName>
    </recommendedName>
</protein>
<dbReference type="InterPro" id="IPR028846">
    <property type="entry name" value="Recoverin"/>
</dbReference>
<dbReference type="InterPro" id="IPR002048">
    <property type="entry name" value="EF_hand_dom"/>
</dbReference>
<evidence type="ECO:0000313" key="6">
    <source>
        <dbReference type="Proteomes" id="UP000837857"/>
    </source>
</evidence>
<dbReference type="SMART" id="SM00054">
    <property type="entry name" value="EFh"/>
    <property type="match status" value="2"/>
</dbReference>
<sequence length="273" mass="30397">MAANRKQHPKQQLSMAASAIALRGVHLFLSAGRAAAERRAAPAPSPPRKPRLRPVVPTNKLQQRTVEQLLKNSKFSKNELEALYTMYRKLVTSAQSAIPTSGIGQPPAKVDGIDQSTFRDVMHSTFDLVTEEAVLERVWATWERGAGGGEGAIKFEAWVRGLSRLLRGTDEERRAHCFAVYDLNSDGYITRDEMFVLLKNSLLKQPGDEDPDEGVRDLVELVLKKLDVDKDGKVSLDDYRQAVSQEPLLLEAFGQCLPSKRQSIAFLKTLNTK</sequence>
<dbReference type="Pfam" id="PF13499">
    <property type="entry name" value="EF-hand_7"/>
    <property type="match status" value="1"/>
</dbReference>
<dbReference type="CDD" id="cd00051">
    <property type="entry name" value="EFh"/>
    <property type="match status" value="1"/>
</dbReference>
<feature type="domain" description="EF-hand" evidence="4">
    <location>
        <begin position="214"/>
        <end position="249"/>
    </location>
</feature>
<reference evidence="5" key="1">
    <citation type="submission" date="2022-03" db="EMBL/GenBank/DDBJ databases">
        <authorList>
            <person name="Martin H S."/>
        </authorList>
    </citation>
    <scope>NUCLEOTIDE SEQUENCE</scope>
</reference>
<accession>A0ABN8IDD6</accession>
<proteinExistence type="predicted"/>
<dbReference type="PROSITE" id="PS00018">
    <property type="entry name" value="EF_HAND_1"/>
    <property type="match status" value="2"/>
</dbReference>
<dbReference type="Proteomes" id="UP000837857">
    <property type="component" value="Chromosome 2"/>
</dbReference>
<gene>
    <name evidence="5" type="ORF">IPOD504_LOCUS7736</name>
</gene>
<evidence type="ECO:0000259" key="4">
    <source>
        <dbReference type="PROSITE" id="PS50222"/>
    </source>
</evidence>
<dbReference type="PROSITE" id="PS50222">
    <property type="entry name" value="EF_HAND_2"/>
    <property type="match status" value="2"/>
</dbReference>
<name>A0ABN8IDD6_9NEOP</name>
<keyword evidence="1" id="KW-0479">Metal-binding</keyword>
<evidence type="ECO:0000256" key="1">
    <source>
        <dbReference type="ARBA" id="ARBA00022723"/>
    </source>
</evidence>
<dbReference type="EMBL" id="OW152814">
    <property type="protein sequence ID" value="CAH2050865.1"/>
    <property type="molecule type" value="Genomic_DNA"/>
</dbReference>
<dbReference type="Gene3D" id="1.10.238.10">
    <property type="entry name" value="EF-hand"/>
    <property type="match status" value="1"/>
</dbReference>
<dbReference type="SUPFAM" id="SSF47473">
    <property type="entry name" value="EF-hand"/>
    <property type="match status" value="1"/>
</dbReference>
<organism evidence="5 6">
    <name type="scientific">Iphiclides podalirius</name>
    <name type="common">scarce swallowtail</name>
    <dbReference type="NCBI Taxonomy" id="110791"/>
    <lineage>
        <taxon>Eukaryota</taxon>
        <taxon>Metazoa</taxon>
        <taxon>Ecdysozoa</taxon>
        <taxon>Arthropoda</taxon>
        <taxon>Hexapoda</taxon>
        <taxon>Insecta</taxon>
        <taxon>Pterygota</taxon>
        <taxon>Neoptera</taxon>
        <taxon>Endopterygota</taxon>
        <taxon>Lepidoptera</taxon>
        <taxon>Glossata</taxon>
        <taxon>Ditrysia</taxon>
        <taxon>Papilionoidea</taxon>
        <taxon>Papilionidae</taxon>
        <taxon>Papilioninae</taxon>
        <taxon>Iphiclides</taxon>
    </lineage>
</organism>
<evidence type="ECO:0000256" key="3">
    <source>
        <dbReference type="ARBA" id="ARBA00022837"/>
    </source>
</evidence>
<keyword evidence="2" id="KW-0677">Repeat</keyword>
<dbReference type="PANTHER" id="PTHR23055">
    <property type="entry name" value="CALCIUM BINDING PROTEINS"/>
    <property type="match status" value="1"/>
</dbReference>
<keyword evidence="3" id="KW-0106">Calcium</keyword>
<keyword evidence="6" id="KW-1185">Reference proteome</keyword>
<evidence type="ECO:0000313" key="5">
    <source>
        <dbReference type="EMBL" id="CAH2050865.1"/>
    </source>
</evidence>
<feature type="domain" description="EF-hand" evidence="4">
    <location>
        <begin position="169"/>
        <end position="204"/>
    </location>
</feature>
<evidence type="ECO:0000256" key="2">
    <source>
        <dbReference type="ARBA" id="ARBA00022737"/>
    </source>
</evidence>
<feature type="non-terminal residue" evidence="5">
    <location>
        <position position="273"/>
    </location>
</feature>
<dbReference type="InterPro" id="IPR018247">
    <property type="entry name" value="EF_Hand_1_Ca_BS"/>
</dbReference>